<dbReference type="Pfam" id="PF04859">
    <property type="entry name" value="DUF641"/>
    <property type="match status" value="1"/>
</dbReference>
<sequence length="462" mass="53235">METVKPLDVASGKGKLRRAFVKVINVKKLTGVVPEGDNVERVKKSQEKVLVKNAANLSESFDKLEEEYEKRLAMEALLAKLFATVSSIKSGYAQLQYAQSPYDPSGIQKSDNLVVSELKTLSELKQSFLKKQTDPNPERTLVLAEIQELRSLLKTYEIMGKKLESQYKLKDSEILFLREKLEESTKQNKLTEKRLNQSGQLCNPLDNLHLSALNPTHFVTYLHHTVKSTRGFVKILIEQMKVAGWDISMAADSIHPGVFYYKEDHKCFTIEHFVSNVMFEAFHLPYFSTSTSKESRSYKKKQSKAEREMFFERFIELRSMKAKDYIKARPKSRFARFCRIKYLQLIHPKMEQAFFEHLHLRNQVSAGEFPETSLLCSGFLEMAKRVWLLHCLAFSFESQAEIFRVPKGCRFSEVYMRSVAEEAFFPVTESLTESEPRVAFTVVPGFRIGKTSIQCEVYLSLS</sequence>
<feature type="domain" description="DUF641" evidence="2">
    <location>
        <begin position="70"/>
        <end position="194"/>
    </location>
</feature>
<reference evidence="4" key="1">
    <citation type="submission" date="2016-07" db="EMBL/GenBank/DDBJ databases">
        <title>De novo transcriptome assembly of four accessions of the metal hyperaccumulator plant Noccaea caerulescens.</title>
        <authorList>
            <person name="Blande D."/>
            <person name="Halimaa P."/>
            <person name="Tervahauta A.I."/>
            <person name="Aarts M.G."/>
            <person name="Karenlampi S.O."/>
        </authorList>
    </citation>
    <scope>NUCLEOTIDE SEQUENCE</scope>
</reference>
<proteinExistence type="predicted"/>
<evidence type="ECO:0000256" key="1">
    <source>
        <dbReference type="SAM" id="Coils"/>
    </source>
</evidence>
<gene>
    <name evidence="4" type="ORF">LC_TR12317_c0_g1_i1_g.42840</name>
</gene>
<dbReference type="Pfam" id="PF24994">
    <property type="entry name" value="GIL1_IRKI_C"/>
    <property type="match status" value="1"/>
</dbReference>
<protein>
    <submittedName>
        <fullName evidence="4">Uncharacterized protein</fullName>
    </submittedName>
</protein>
<dbReference type="GO" id="GO:0009959">
    <property type="term" value="P:negative gravitropism"/>
    <property type="evidence" value="ECO:0007669"/>
    <property type="project" value="InterPro"/>
</dbReference>
<dbReference type="InterPro" id="IPR040225">
    <property type="entry name" value="GIL1-like"/>
</dbReference>
<dbReference type="AlphaFoldDB" id="A0A1J3F9V9"/>
<accession>A0A1J3F9V9</accession>
<evidence type="ECO:0000259" key="3">
    <source>
        <dbReference type="Pfam" id="PF24994"/>
    </source>
</evidence>
<evidence type="ECO:0000259" key="2">
    <source>
        <dbReference type="Pfam" id="PF04859"/>
    </source>
</evidence>
<name>A0A1J3F9V9_NOCCA</name>
<dbReference type="PANTHER" id="PTHR31161">
    <property type="entry name" value="PROTEIN GRAVITROPIC IN THE LIGHT 1"/>
    <property type="match status" value="1"/>
</dbReference>
<feature type="domain" description="GIL1/IRKI C-terminal" evidence="3">
    <location>
        <begin position="402"/>
        <end position="458"/>
    </location>
</feature>
<evidence type="ECO:0000313" key="4">
    <source>
        <dbReference type="EMBL" id="JAU38436.1"/>
    </source>
</evidence>
<keyword evidence="1" id="KW-0175">Coiled coil</keyword>
<dbReference type="GO" id="GO:0009639">
    <property type="term" value="P:response to red or far red light"/>
    <property type="evidence" value="ECO:0007669"/>
    <property type="project" value="InterPro"/>
</dbReference>
<dbReference type="InterPro" id="IPR006943">
    <property type="entry name" value="DUF641_pln"/>
</dbReference>
<dbReference type="InterPro" id="IPR056813">
    <property type="entry name" value="GIL1_IRKI_C"/>
</dbReference>
<organism evidence="4">
    <name type="scientific">Noccaea caerulescens</name>
    <name type="common">Alpine penny-cress</name>
    <name type="synonym">Thlaspi caerulescens</name>
    <dbReference type="NCBI Taxonomy" id="107243"/>
    <lineage>
        <taxon>Eukaryota</taxon>
        <taxon>Viridiplantae</taxon>
        <taxon>Streptophyta</taxon>
        <taxon>Embryophyta</taxon>
        <taxon>Tracheophyta</taxon>
        <taxon>Spermatophyta</taxon>
        <taxon>Magnoliopsida</taxon>
        <taxon>eudicotyledons</taxon>
        <taxon>Gunneridae</taxon>
        <taxon>Pentapetalae</taxon>
        <taxon>rosids</taxon>
        <taxon>malvids</taxon>
        <taxon>Brassicales</taxon>
        <taxon>Brassicaceae</taxon>
        <taxon>Coluteocarpeae</taxon>
        <taxon>Noccaea</taxon>
    </lineage>
</organism>
<dbReference type="EMBL" id="GEVK01014396">
    <property type="protein sequence ID" value="JAU38436.1"/>
    <property type="molecule type" value="Transcribed_RNA"/>
</dbReference>
<feature type="coiled-coil region" evidence="1">
    <location>
        <begin position="146"/>
        <end position="194"/>
    </location>
</feature>